<gene>
    <name evidence="2" type="ORF">GSI_14500</name>
</gene>
<dbReference type="AlphaFoldDB" id="A0A2G8RNX1"/>
<feature type="region of interest" description="Disordered" evidence="1">
    <location>
        <begin position="204"/>
        <end position="231"/>
    </location>
</feature>
<comment type="caution">
    <text evidence="2">The sequence shown here is derived from an EMBL/GenBank/DDBJ whole genome shotgun (WGS) entry which is preliminary data.</text>
</comment>
<feature type="compositionally biased region" description="Polar residues" evidence="1">
    <location>
        <begin position="214"/>
        <end position="223"/>
    </location>
</feature>
<reference evidence="2 3" key="1">
    <citation type="journal article" date="2015" name="Sci. Rep.">
        <title>Chromosome-level genome map provides insights into diverse defense mechanisms in the medicinal fungus Ganoderma sinense.</title>
        <authorList>
            <person name="Zhu Y."/>
            <person name="Xu J."/>
            <person name="Sun C."/>
            <person name="Zhou S."/>
            <person name="Xu H."/>
            <person name="Nelson D.R."/>
            <person name="Qian J."/>
            <person name="Song J."/>
            <person name="Luo H."/>
            <person name="Xiang L."/>
            <person name="Li Y."/>
            <person name="Xu Z."/>
            <person name="Ji A."/>
            <person name="Wang L."/>
            <person name="Lu S."/>
            <person name="Hayward A."/>
            <person name="Sun W."/>
            <person name="Li X."/>
            <person name="Schwartz D.C."/>
            <person name="Wang Y."/>
            <person name="Chen S."/>
        </authorList>
    </citation>
    <scope>NUCLEOTIDE SEQUENCE [LARGE SCALE GENOMIC DNA]</scope>
    <source>
        <strain evidence="2 3">ZZ0214-1</strain>
    </source>
</reference>
<accession>A0A2G8RNX1</accession>
<evidence type="ECO:0000256" key="1">
    <source>
        <dbReference type="SAM" id="MobiDB-lite"/>
    </source>
</evidence>
<name>A0A2G8RNX1_9APHY</name>
<dbReference type="EMBL" id="AYKW01000068">
    <property type="protein sequence ID" value="PIL23191.1"/>
    <property type="molecule type" value="Genomic_DNA"/>
</dbReference>
<evidence type="ECO:0000313" key="2">
    <source>
        <dbReference type="EMBL" id="PIL23191.1"/>
    </source>
</evidence>
<evidence type="ECO:0000313" key="3">
    <source>
        <dbReference type="Proteomes" id="UP000230002"/>
    </source>
</evidence>
<proteinExistence type="predicted"/>
<organism evidence="2 3">
    <name type="scientific">Ganoderma sinense ZZ0214-1</name>
    <dbReference type="NCBI Taxonomy" id="1077348"/>
    <lineage>
        <taxon>Eukaryota</taxon>
        <taxon>Fungi</taxon>
        <taxon>Dikarya</taxon>
        <taxon>Basidiomycota</taxon>
        <taxon>Agaricomycotina</taxon>
        <taxon>Agaricomycetes</taxon>
        <taxon>Polyporales</taxon>
        <taxon>Polyporaceae</taxon>
        <taxon>Ganoderma</taxon>
    </lineage>
</organism>
<feature type="region of interest" description="Disordered" evidence="1">
    <location>
        <begin position="162"/>
        <end position="189"/>
    </location>
</feature>
<protein>
    <submittedName>
        <fullName evidence="2">Uncharacterized protein</fullName>
    </submittedName>
</protein>
<sequence>MPLGWSPLNPWITMDGRIRKGTSTTHIFKRPRGDALSSGGTDFRSTFTEPVGSRRSLWFTCRLLSTPFPANMRYARLVALMSSSFSSYQPCGSYGLVHLGPVDSTRSEVWSLAATCAGRKLRWHRQIKIPGYSALTQRRDGRRRAMTRRERRTIFDLNGRMTTGVTRSHPTPTAVRAHDRRTRRGDSRTATLSVAFQSFRRVCPGAMNDRNKPHSLSSANLPGTSRKRRCP</sequence>
<feature type="compositionally biased region" description="Polar residues" evidence="1">
    <location>
        <begin position="162"/>
        <end position="171"/>
    </location>
</feature>
<keyword evidence="3" id="KW-1185">Reference proteome</keyword>
<dbReference type="Proteomes" id="UP000230002">
    <property type="component" value="Unassembled WGS sequence"/>
</dbReference>